<keyword evidence="2" id="KW-0964">Secreted</keyword>
<proteinExistence type="inferred from homology"/>
<keyword evidence="18" id="KW-1185">Reference proteome</keyword>
<dbReference type="RefSeq" id="WP_061913348.1">
    <property type="nucleotide sequence ID" value="NZ_DF967971.1"/>
</dbReference>
<dbReference type="InterPro" id="IPR045051">
    <property type="entry name" value="SBT"/>
</dbReference>
<gene>
    <name evidence="17" type="ORF">AC812_00735</name>
</gene>
<dbReference type="CDD" id="cd04852">
    <property type="entry name" value="Peptidases_S8_3"/>
    <property type="match status" value="1"/>
</dbReference>
<dbReference type="Pfam" id="PF02225">
    <property type="entry name" value="PA"/>
    <property type="match status" value="1"/>
</dbReference>
<feature type="domain" description="Peptidase S8/S53" evidence="13">
    <location>
        <begin position="187"/>
        <end position="631"/>
    </location>
</feature>
<dbReference type="Gene3D" id="3.40.50.200">
    <property type="entry name" value="Peptidase S8/S53 domain"/>
    <property type="match status" value="1"/>
</dbReference>
<dbReference type="InterPro" id="IPR034197">
    <property type="entry name" value="Peptidases_S8_3"/>
</dbReference>
<evidence type="ECO:0008006" key="19">
    <source>
        <dbReference type="Google" id="ProtNLM"/>
    </source>
</evidence>
<dbReference type="InterPro" id="IPR015500">
    <property type="entry name" value="Peptidase_S8_subtilisin-rel"/>
</dbReference>
<feature type="active site" description="Charge relay system" evidence="8 9">
    <location>
        <position position="590"/>
    </location>
</feature>
<accession>A0A0P6XU17</accession>
<evidence type="ECO:0000256" key="8">
    <source>
        <dbReference type="PIRSR" id="PIRSR615500-1"/>
    </source>
</evidence>
<evidence type="ECO:0000259" key="13">
    <source>
        <dbReference type="Pfam" id="PF00082"/>
    </source>
</evidence>
<dbReference type="STRING" id="360411.AC812_00735"/>
<dbReference type="CDD" id="cd04818">
    <property type="entry name" value="PA_subtilisin_1"/>
    <property type="match status" value="1"/>
</dbReference>
<dbReference type="OrthoDB" id="9798386at2"/>
<comment type="caution">
    <text evidence="17">The sequence shown here is derived from an EMBL/GenBank/DDBJ whole genome shotgun (WGS) entry which is preliminary data.</text>
</comment>
<evidence type="ECO:0000256" key="3">
    <source>
        <dbReference type="ARBA" id="ARBA00022670"/>
    </source>
</evidence>
<keyword evidence="6 9" id="KW-0720">Serine protease</keyword>
<dbReference type="PROSITE" id="PS00136">
    <property type="entry name" value="SUBTILASE_ASP"/>
    <property type="match status" value="1"/>
</dbReference>
<dbReference type="Pfam" id="PF00082">
    <property type="entry name" value="Peptidase_S8"/>
    <property type="match status" value="1"/>
</dbReference>
<dbReference type="Pfam" id="PF05922">
    <property type="entry name" value="Inhibitor_I9"/>
    <property type="match status" value="1"/>
</dbReference>
<dbReference type="EMBL" id="LGHJ01000003">
    <property type="protein sequence ID" value="KPL78620.1"/>
    <property type="molecule type" value="Genomic_DNA"/>
</dbReference>
<keyword evidence="4 12" id="KW-0732">Signal</keyword>
<dbReference type="InterPro" id="IPR037045">
    <property type="entry name" value="S8pro/Inhibitor_I9_sf"/>
</dbReference>
<feature type="domain" description="PA" evidence="15">
    <location>
        <begin position="432"/>
        <end position="506"/>
    </location>
</feature>
<evidence type="ECO:0000256" key="2">
    <source>
        <dbReference type="ARBA" id="ARBA00022525"/>
    </source>
</evidence>
<evidence type="ECO:0000259" key="14">
    <source>
        <dbReference type="Pfam" id="PF01345"/>
    </source>
</evidence>
<dbReference type="Gene3D" id="3.50.30.30">
    <property type="match status" value="1"/>
</dbReference>
<evidence type="ECO:0000256" key="11">
    <source>
        <dbReference type="SAM" id="MobiDB-lite"/>
    </source>
</evidence>
<evidence type="ECO:0000256" key="9">
    <source>
        <dbReference type="PROSITE-ProRule" id="PRU01240"/>
    </source>
</evidence>
<dbReference type="InterPro" id="IPR036852">
    <property type="entry name" value="Peptidase_S8/S53_dom_sf"/>
</dbReference>
<dbReference type="InterPro" id="IPR046450">
    <property type="entry name" value="PA_dom_sf"/>
</dbReference>
<dbReference type="PRINTS" id="PR00723">
    <property type="entry name" value="SUBTILISIN"/>
</dbReference>
<dbReference type="SUPFAM" id="SSF52025">
    <property type="entry name" value="PA domain"/>
    <property type="match status" value="1"/>
</dbReference>
<dbReference type="InterPro" id="IPR001434">
    <property type="entry name" value="OmcB-like_DUF11"/>
</dbReference>
<dbReference type="SUPFAM" id="SSF52743">
    <property type="entry name" value="Subtilisin-like"/>
    <property type="match status" value="1"/>
</dbReference>
<evidence type="ECO:0000256" key="6">
    <source>
        <dbReference type="ARBA" id="ARBA00022825"/>
    </source>
</evidence>
<feature type="active site" description="Charge relay system" evidence="8 9">
    <location>
        <position position="259"/>
    </location>
</feature>
<evidence type="ECO:0000313" key="18">
    <source>
        <dbReference type="Proteomes" id="UP000050514"/>
    </source>
</evidence>
<dbReference type="PROSITE" id="PS00138">
    <property type="entry name" value="SUBTILASE_SER"/>
    <property type="match status" value="1"/>
</dbReference>
<evidence type="ECO:0000259" key="16">
    <source>
        <dbReference type="Pfam" id="PF05922"/>
    </source>
</evidence>
<dbReference type="PATRIC" id="fig|360411.5.peg.1649"/>
<evidence type="ECO:0000313" key="17">
    <source>
        <dbReference type="EMBL" id="KPL78620.1"/>
    </source>
</evidence>
<dbReference type="Gene3D" id="3.30.70.80">
    <property type="entry name" value="Peptidase S8 propeptide/proteinase inhibitor I9"/>
    <property type="match status" value="1"/>
</dbReference>
<dbReference type="PANTHER" id="PTHR10795">
    <property type="entry name" value="PROPROTEIN CONVERTASE SUBTILISIN/KEXIN"/>
    <property type="match status" value="1"/>
</dbReference>
<dbReference type="InterPro" id="IPR000209">
    <property type="entry name" value="Peptidase_S8/S53_dom"/>
</dbReference>
<keyword evidence="5 9" id="KW-0378">Hydrolase</keyword>
<dbReference type="Proteomes" id="UP000050514">
    <property type="component" value="Unassembled WGS sequence"/>
</dbReference>
<keyword evidence="7" id="KW-0325">Glycoprotein</keyword>
<evidence type="ECO:0000256" key="1">
    <source>
        <dbReference type="ARBA" id="ARBA00011073"/>
    </source>
</evidence>
<evidence type="ECO:0000256" key="4">
    <source>
        <dbReference type="ARBA" id="ARBA00022729"/>
    </source>
</evidence>
<dbReference type="GO" id="GO:0004252">
    <property type="term" value="F:serine-type endopeptidase activity"/>
    <property type="evidence" value="ECO:0007669"/>
    <property type="project" value="UniProtKB-UniRule"/>
</dbReference>
<evidence type="ECO:0000256" key="7">
    <source>
        <dbReference type="ARBA" id="ARBA00023180"/>
    </source>
</evidence>
<dbReference type="Gene3D" id="2.60.40.740">
    <property type="match status" value="1"/>
</dbReference>
<dbReference type="InterPro" id="IPR023828">
    <property type="entry name" value="Peptidase_S8_Ser-AS"/>
</dbReference>
<organism evidence="17 18">
    <name type="scientific">Bellilinea caldifistulae</name>
    <dbReference type="NCBI Taxonomy" id="360411"/>
    <lineage>
        <taxon>Bacteria</taxon>
        <taxon>Bacillati</taxon>
        <taxon>Chloroflexota</taxon>
        <taxon>Anaerolineae</taxon>
        <taxon>Anaerolineales</taxon>
        <taxon>Anaerolineaceae</taxon>
        <taxon>Bellilinea</taxon>
    </lineage>
</organism>
<sequence length="1358" mass="145992">MKSKVYVILAAILLFSMLAAPVSAGSVSPKAIPSPSAETETISSPGQKLQLTDASSEVQPFDGRYFVLFDGDSLVQSFSDDSGQIQVDSLEAQAYLNLLRREQDTRLQQISRVIQRSVQPIFRYDVVLNGFALQLSPTEAARIRSLPGVRAVIPDRLEQPLTDAGPWFIRADAIWGGSTPGAVATKGEGIVVGILDTGINFDHPSFADDADPTYTYPDTPPKGVCAVSGGPYENACNNKLIGAYSFTNEAVTPEDTNGHGSHTASTVAGNPLTISTFNGVSNVTISGVSPRAQIIAYDVCDDSGCATTASVAAVQQAIEDGVSVINYSISGGKTPYTDPVELAFLEAFDAGIFVAASAGNLRTEPTTDGQVNHVSPWVMTVAASSHNRRFGHLVDVVDPANSELMGLFAVPGTGPKFTTYLNPIEIRYDENNATGCASFNSDFFADSIALIQRGGCTFATKVNNATEAGAVGVLVFNNNGFAIPMAGLETTTIPSAMLDQQDGEALRDYILQVMDESSLPVYVAITAFDRLVGDYGDIKADFSFRGPSYNDFEVLKPDITAPGLEILAAVADGKITSDSEAEYDFYQGTSMSSPHVAGAAALLKALHPTWSPAAIKSALMMTAKTEGLRKEDRTTPADPFDHGAGRVDLSAAARTALILDETTANFEATDPANGGDPKSLNLPALQDNFCVAACSWTRTFTNVSGVAVSMAITTPTWMTTEPSVFSVESGESQTITFTADVSTLPMDQWTFGTVRLNTDSAFGDGTEIADLHLPVAVFSTAGNLPSLVQFDTYRNRASGTLENLKALEIVDLSIIKYGLVKANLFQNILDPDGTPDDPFDNLAQVWYTTIEVPDDAVRLVAEITNTTANDLDLYLGIDLNDNSLPEENEIYDVSATSAALEYLSEMSPPPGKWWVLVQNWDGNADDSFTLALGVIPATDEGNLTVNGPSSNPSTTPFELEVIWDETTQPGDRLYGAFSVGSQPGTEGDIGVVALDVRRLGEEVVKSVDHETAHVGDILTYTISINNPNPFDAVYTIEDQLPQGVNLIPGSLTGGATYDSVNHKIIWSGVVSGSYPTYSMTTSEEDPACAMPFATKRGYVNLEQYGLFTNSVLSGDTKWWVWATGGGPIQYFGQNVGNTINFMDDGIAFFDPSTPGDTPWENKDIPTPAEPNNLLAFFWQDLEVQYDATNNYGITMANLNDSGGNPVGHILEMDNVHVYGDPSQDYDVEFYLAKQADDTPGEYEIIFAYDNLNGGLDTGTIGLEDASGLRGIKYAYNDQALSQITDGMAICFDSVMSQSTHTITYQVRVQNTAGEGWLINQLYHDNDAPQTEEETAEARVWIAYFRYYFPLIGKEARLP</sequence>
<evidence type="ECO:0000256" key="5">
    <source>
        <dbReference type="ARBA" id="ARBA00022801"/>
    </source>
</evidence>
<feature type="domain" description="DUF11" evidence="14">
    <location>
        <begin position="1002"/>
        <end position="1067"/>
    </location>
</feature>
<dbReference type="GO" id="GO:0006508">
    <property type="term" value="P:proteolysis"/>
    <property type="evidence" value="ECO:0007669"/>
    <property type="project" value="UniProtKB-KW"/>
</dbReference>
<feature type="active site" description="Charge relay system" evidence="8 9">
    <location>
        <position position="196"/>
    </location>
</feature>
<reference evidence="17 18" key="1">
    <citation type="submission" date="2015-07" db="EMBL/GenBank/DDBJ databases">
        <title>Draft genome of Bellilinea caldifistulae DSM 17877.</title>
        <authorList>
            <person name="Hemp J."/>
            <person name="Ward L.M."/>
            <person name="Pace L.A."/>
            <person name="Fischer W.W."/>
        </authorList>
    </citation>
    <scope>NUCLEOTIDE SEQUENCE [LARGE SCALE GENOMIC DNA]</scope>
    <source>
        <strain evidence="17 18">GOMI-1</strain>
    </source>
</reference>
<comment type="similarity">
    <text evidence="1 9 10">Belongs to the peptidase S8 family.</text>
</comment>
<feature type="domain" description="Inhibitor I9" evidence="16">
    <location>
        <begin position="114"/>
        <end position="156"/>
    </location>
</feature>
<dbReference type="InterPro" id="IPR023827">
    <property type="entry name" value="Peptidase_S8_Asp-AS"/>
</dbReference>
<dbReference type="PROSITE" id="PS51892">
    <property type="entry name" value="SUBTILASE"/>
    <property type="match status" value="1"/>
</dbReference>
<evidence type="ECO:0000256" key="12">
    <source>
        <dbReference type="SAM" id="SignalP"/>
    </source>
</evidence>
<evidence type="ECO:0000256" key="10">
    <source>
        <dbReference type="RuleBase" id="RU003355"/>
    </source>
</evidence>
<dbReference type="InterPro" id="IPR003137">
    <property type="entry name" value="PA_domain"/>
</dbReference>
<name>A0A0P6XU17_9CHLR</name>
<evidence type="ECO:0000259" key="15">
    <source>
        <dbReference type="Pfam" id="PF02225"/>
    </source>
</evidence>
<dbReference type="NCBIfam" id="TIGR01451">
    <property type="entry name" value="B_ant_repeat"/>
    <property type="match status" value="1"/>
</dbReference>
<keyword evidence="3 9" id="KW-0645">Protease</keyword>
<feature type="signal peptide" evidence="12">
    <location>
        <begin position="1"/>
        <end position="24"/>
    </location>
</feature>
<dbReference type="InterPro" id="IPR047589">
    <property type="entry name" value="DUF11_rpt"/>
</dbReference>
<feature type="chain" id="PRO_5006133226" description="DUF11 domain-containing protein" evidence="12">
    <location>
        <begin position="25"/>
        <end position="1358"/>
    </location>
</feature>
<dbReference type="InterPro" id="IPR010259">
    <property type="entry name" value="S8pro/Inhibitor_I9"/>
</dbReference>
<dbReference type="Pfam" id="PF01345">
    <property type="entry name" value="DUF11"/>
    <property type="match status" value="1"/>
</dbReference>
<feature type="region of interest" description="Disordered" evidence="11">
    <location>
        <begin position="29"/>
        <end position="49"/>
    </location>
</feature>
<feature type="compositionally biased region" description="Polar residues" evidence="11">
    <location>
        <begin position="36"/>
        <end position="49"/>
    </location>
</feature>
<protein>
    <recommendedName>
        <fullName evidence="19">DUF11 domain-containing protein</fullName>
    </recommendedName>
</protein>